<feature type="compositionally biased region" description="Acidic residues" evidence="1">
    <location>
        <begin position="34"/>
        <end position="43"/>
    </location>
</feature>
<keyword evidence="3" id="KW-1185">Reference proteome</keyword>
<feature type="compositionally biased region" description="Polar residues" evidence="1">
    <location>
        <begin position="47"/>
        <end position="66"/>
    </location>
</feature>
<evidence type="ECO:0000313" key="2">
    <source>
        <dbReference type="EMBL" id="KAK5978290.1"/>
    </source>
</evidence>
<name>A0AAN8FKG5_TRICO</name>
<evidence type="ECO:0000256" key="1">
    <source>
        <dbReference type="SAM" id="MobiDB-lite"/>
    </source>
</evidence>
<dbReference type="AlphaFoldDB" id="A0AAN8FKG5"/>
<comment type="caution">
    <text evidence="2">The sequence shown here is derived from an EMBL/GenBank/DDBJ whole genome shotgun (WGS) entry which is preliminary data.</text>
</comment>
<organism evidence="2 3">
    <name type="scientific">Trichostrongylus colubriformis</name>
    <name type="common">Black scour worm</name>
    <dbReference type="NCBI Taxonomy" id="6319"/>
    <lineage>
        <taxon>Eukaryota</taxon>
        <taxon>Metazoa</taxon>
        <taxon>Ecdysozoa</taxon>
        <taxon>Nematoda</taxon>
        <taxon>Chromadorea</taxon>
        <taxon>Rhabditida</taxon>
        <taxon>Rhabditina</taxon>
        <taxon>Rhabditomorpha</taxon>
        <taxon>Strongyloidea</taxon>
        <taxon>Trichostrongylidae</taxon>
        <taxon>Trichostrongylus</taxon>
    </lineage>
</organism>
<reference evidence="2 3" key="1">
    <citation type="submission" date="2019-10" db="EMBL/GenBank/DDBJ databases">
        <title>Assembly and Annotation for the nematode Trichostrongylus colubriformis.</title>
        <authorList>
            <person name="Martin J."/>
        </authorList>
    </citation>
    <scope>NUCLEOTIDE SEQUENCE [LARGE SCALE GENOMIC DNA]</scope>
    <source>
        <strain evidence="2">G859</strain>
        <tissue evidence="2">Whole worm</tissue>
    </source>
</reference>
<proteinExistence type="predicted"/>
<accession>A0AAN8FKG5</accession>
<gene>
    <name evidence="2" type="ORF">GCK32_001159</name>
</gene>
<evidence type="ECO:0000313" key="3">
    <source>
        <dbReference type="Proteomes" id="UP001331761"/>
    </source>
</evidence>
<feature type="region of interest" description="Disordered" evidence="1">
    <location>
        <begin position="1"/>
        <end position="84"/>
    </location>
</feature>
<dbReference type="Proteomes" id="UP001331761">
    <property type="component" value="Unassembled WGS sequence"/>
</dbReference>
<sequence>MNDCEALNSTKELTPDSVKGEEESGTNGDIVNFDGEEPTEEEVANAMRQSNASSNESSPTDENQAGVSEEDNFEGTTNEKRTRLKEPLTKLQMIRRQMRVVFVRFAAQMTNLSSYIIGESRSNRWNPLMGPLFGAIAALGRNVRSFLATTTRTIKLLIPLSKSRKVLLSLNR</sequence>
<dbReference type="EMBL" id="WIXE01009610">
    <property type="protein sequence ID" value="KAK5978290.1"/>
    <property type="molecule type" value="Genomic_DNA"/>
</dbReference>
<protein>
    <submittedName>
        <fullName evidence="2">Uncharacterized protein</fullName>
    </submittedName>
</protein>